<feature type="region of interest" description="Disordered" evidence="2">
    <location>
        <begin position="756"/>
        <end position="781"/>
    </location>
</feature>
<dbReference type="InterPro" id="IPR013087">
    <property type="entry name" value="Znf_C2H2_type"/>
</dbReference>
<feature type="compositionally biased region" description="Basic and acidic residues" evidence="2">
    <location>
        <begin position="986"/>
        <end position="1000"/>
    </location>
</feature>
<gene>
    <name evidence="5" type="primary">LOC105427336</name>
</gene>
<dbReference type="SMART" id="SM00355">
    <property type="entry name" value="ZnF_C2H2"/>
    <property type="match status" value="12"/>
</dbReference>
<sequence>MTSSHVPTTTMPAEATELDSDGSSCGERDVWKRIRGDLADAGPKKRRKQTTPVRLSSGLASGVAEDAREDEHEDEDVEGKPSARSPLPSNDHHHQQQHHHYLHHHHHHHSPSSKDENLNNEFRCQRCGRLFDSDETLSVHVNCEHGDAGQATPGVAIKVEPAQQLDQTSDGSVSLLSVKNFATTWLASGSQQHVQSQTQSDESSWSGGPVNQIVTMTNHLQALSSFPGALAQYLPLPSFPLADPQLPRSSLGPVPVKIFNPDAYCDMCNKEFCNKYFLKTHKANKHGIYVDSPAPTVDPANVTGGSIFGAANFHASSNPSVKLEPPATPPQKRFRIEDPAKKSKPKTHNESPTIDQQSDGQQIPVMQNEEDQATSRDSPGGMEALLKQEYGVEQEDATFMPAPRHLSPQSIQQARDSGFSADLLRRLGVINPEAFCEICCKEYCNKYFLRTHKMKRHGIIVQDNERSPGNSGTGVTTWHQVQTSPLNLIVSEATAAGAESNDRNGSEEHECKPCGIRFQTADLYQAHCRKMHEADERGSPKQEYDLDPSDQRTDSISEDLQKLQTMIMQLNGLESGKGLSCAACGKECDSRSALRVHMVTEHGVGGDEASPQKSPTAISTISCTLCEKDYPGQDALRRHISEEHQPIVTSAVTLPSLPPTVIASSASSTPTSQTPSNQTTTMTERKVTSLTPTSSYCEICNKELCNKYFMKTHMQRMHGIEIENGAQIGGVICDICNKELCSKYFLRVHKHNTHGIVDENTSSGSASNKQESYDVPSAEDTTLKPEQLGDLSHRYFTEMCPICSQRFRSIKWLKAHLMSNHGKAGADKWRELELQYQATSKVGSGRNVASTKSTQQTSNLKIPNGFEVTQQVKPVDYTSLGNQMLSNLLGSSSEEHQLKNYRCAFCNFTTPVLPFLFFHERTHTSHHETLEGDRTLQCPICSHDFPQPELLQQHLLAKHQIPPLTQFQYPLLNNFRSDIDVKTSDAKGRADADAKDERVRCSPQIDRGVPEPARNQRQDENAVQVTPQGAYKCAQCGYATTNLNRIKKHVRKDHKSIGDPTESVIAELSKTLKDVANKQKMPACYAMPQDMNSNPDKTCIMQPFLIEEQDMQAGAESGSAKRFAPALVYLPVKSRISNVLTASFTLTPA</sequence>
<dbReference type="Gene3D" id="3.30.160.60">
    <property type="entry name" value="Classic Zinc Finger"/>
    <property type="match status" value="3"/>
</dbReference>
<dbReference type="PROSITE" id="PS00028">
    <property type="entry name" value="ZINC_FINGER_C2H2_1"/>
    <property type="match status" value="9"/>
</dbReference>
<dbReference type="GO" id="GO:0008270">
    <property type="term" value="F:zinc ion binding"/>
    <property type="evidence" value="ECO:0007669"/>
    <property type="project" value="UniProtKB-KW"/>
</dbReference>
<feature type="domain" description="C2H2-type" evidence="3">
    <location>
        <begin position="122"/>
        <end position="145"/>
    </location>
</feature>
<protein>
    <submittedName>
        <fullName evidence="5">Uncharacterized protein LOC105427336</fullName>
    </submittedName>
</protein>
<feature type="region of interest" description="Disordered" evidence="2">
    <location>
        <begin position="316"/>
        <end position="363"/>
    </location>
</feature>
<feature type="compositionally biased region" description="Low complexity" evidence="2">
    <location>
        <begin position="663"/>
        <end position="681"/>
    </location>
</feature>
<feature type="region of interest" description="Disordered" evidence="2">
    <location>
        <begin position="1"/>
        <end position="117"/>
    </location>
</feature>
<evidence type="ECO:0000259" key="3">
    <source>
        <dbReference type="PROSITE" id="PS50157"/>
    </source>
</evidence>
<dbReference type="KEGG" id="pbar:105427336"/>
<dbReference type="InterPro" id="IPR036236">
    <property type="entry name" value="Znf_C2H2_sf"/>
</dbReference>
<dbReference type="GeneID" id="105427336"/>
<feature type="domain" description="C2H2-type" evidence="3">
    <location>
        <begin position="1031"/>
        <end position="1054"/>
    </location>
</feature>
<evidence type="ECO:0000313" key="5">
    <source>
        <dbReference type="RefSeq" id="XP_011637303.1"/>
    </source>
</evidence>
<keyword evidence="4" id="KW-1185">Reference proteome</keyword>
<feature type="compositionally biased region" description="Basic residues" evidence="2">
    <location>
        <begin position="95"/>
        <end position="111"/>
    </location>
</feature>
<feature type="compositionally biased region" description="Polar residues" evidence="2">
    <location>
        <begin position="350"/>
        <end position="363"/>
    </location>
</feature>
<keyword evidence="1" id="KW-0863">Zinc-finger</keyword>
<dbReference type="RefSeq" id="XP_011637303.1">
    <property type="nucleotide sequence ID" value="XM_011639001.1"/>
</dbReference>
<evidence type="ECO:0000256" key="2">
    <source>
        <dbReference type="SAM" id="MobiDB-lite"/>
    </source>
</evidence>
<dbReference type="AlphaFoldDB" id="A0A6I9WZ39"/>
<dbReference type="PANTHER" id="PTHR21190">
    <property type="entry name" value="GH10077P"/>
    <property type="match status" value="1"/>
</dbReference>
<evidence type="ECO:0000313" key="4">
    <source>
        <dbReference type="Proteomes" id="UP000504615"/>
    </source>
</evidence>
<dbReference type="PROSITE" id="PS50157">
    <property type="entry name" value="ZINC_FINGER_C2H2_2"/>
    <property type="match status" value="3"/>
</dbReference>
<feature type="compositionally biased region" description="Polar residues" evidence="2">
    <location>
        <begin position="759"/>
        <end position="770"/>
    </location>
</feature>
<evidence type="ECO:0000256" key="1">
    <source>
        <dbReference type="PROSITE-ProRule" id="PRU00042"/>
    </source>
</evidence>
<feature type="compositionally biased region" description="Polar residues" evidence="2">
    <location>
        <begin position="1"/>
        <end position="11"/>
    </location>
</feature>
<feature type="region of interest" description="Disordered" evidence="2">
    <location>
        <begin position="986"/>
        <end position="1023"/>
    </location>
</feature>
<dbReference type="SUPFAM" id="SSF57667">
    <property type="entry name" value="beta-beta-alpha zinc fingers"/>
    <property type="match status" value="1"/>
</dbReference>
<feature type="domain" description="C2H2-type" evidence="3">
    <location>
        <begin position="509"/>
        <end position="537"/>
    </location>
</feature>
<reference evidence="5" key="1">
    <citation type="submission" date="2025-08" db="UniProtKB">
        <authorList>
            <consortium name="RefSeq"/>
        </authorList>
    </citation>
    <scope>IDENTIFICATION</scope>
</reference>
<dbReference type="OrthoDB" id="10020956at2759"/>
<feature type="region of interest" description="Disordered" evidence="2">
    <location>
        <begin position="531"/>
        <end position="554"/>
    </location>
</feature>
<organism evidence="4 5">
    <name type="scientific">Pogonomyrmex barbatus</name>
    <name type="common">red harvester ant</name>
    <dbReference type="NCBI Taxonomy" id="144034"/>
    <lineage>
        <taxon>Eukaryota</taxon>
        <taxon>Metazoa</taxon>
        <taxon>Ecdysozoa</taxon>
        <taxon>Arthropoda</taxon>
        <taxon>Hexapoda</taxon>
        <taxon>Insecta</taxon>
        <taxon>Pterygota</taxon>
        <taxon>Neoptera</taxon>
        <taxon>Endopterygota</taxon>
        <taxon>Hymenoptera</taxon>
        <taxon>Apocrita</taxon>
        <taxon>Aculeata</taxon>
        <taxon>Formicoidea</taxon>
        <taxon>Formicidae</taxon>
        <taxon>Myrmicinae</taxon>
        <taxon>Pogonomyrmex</taxon>
    </lineage>
</organism>
<dbReference type="PANTHER" id="PTHR21190:SF1">
    <property type="entry name" value="GH10077P"/>
    <property type="match status" value="1"/>
</dbReference>
<keyword evidence="1" id="KW-0479">Metal-binding</keyword>
<accession>A0A6I9WZ39</accession>
<name>A0A6I9WZ39_9HYME</name>
<feature type="region of interest" description="Disordered" evidence="2">
    <location>
        <begin position="663"/>
        <end position="687"/>
    </location>
</feature>
<feature type="compositionally biased region" description="Basic and acidic residues" evidence="2">
    <location>
        <begin position="26"/>
        <end position="38"/>
    </location>
</feature>
<keyword evidence="1" id="KW-0862">Zinc</keyword>
<dbReference type="Proteomes" id="UP000504615">
    <property type="component" value="Unplaced"/>
</dbReference>
<proteinExistence type="predicted"/>